<keyword evidence="11" id="KW-0969">Cilium</keyword>
<keyword evidence="8 10" id="KW-1133">Transmembrane helix</keyword>
<evidence type="ECO:0000256" key="7">
    <source>
        <dbReference type="ARBA" id="ARBA00022779"/>
    </source>
</evidence>
<keyword evidence="5 10" id="KW-0145">Chemotaxis</keyword>
<evidence type="ECO:0000256" key="9">
    <source>
        <dbReference type="ARBA" id="ARBA00023136"/>
    </source>
</evidence>
<dbReference type="OrthoDB" id="7619358at2"/>
<dbReference type="GO" id="GO:0006935">
    <property type="term" value="P:chemotaxis"/>
    <property type="evidence" value="ECO:0007669"/>
    <property type="project" value="UniProtKB-KW"/>
</dbReference>
<evidence type="ECO:0000256" key="8">
    <source>
        <dbReference type="ARBA" id="ARBA00022989"/>
    </source>
</evidence>
<keyword evidence="11" id="KW-0966">Cell projection</keyword>
<proteinExistence type="inferred from homology"/>
<comment type="function">
    <text evidence="1 10">Controls the rotational direction of flagella during chemotaxis.</text>
</comment>
<evidence type="ECO:0000256" key="6">
    <source>
        <dbReference type="ARBA" id="ARBA00022692"/>
    </source>
</evidence>
<dbReference type="STRING" id="1685379.AVO45_11940"/>
<keyword evidence="7 10" id="KW-0283">Flagellar rotation</keyword>
<dbReference type="GO" id="GO:0009425">
    <property type="term" value="C:bacterial-type flagellum basal body"/>
    <property type="evidence" value="ECO:0007669"/>
    <property type="project" value="InterPro"/>
</dbReference>
<dbReference type="PANTHER" id="PTHR35091:SF2">
    <property type="entry name" value="FLAGELLAR PROTEIN FLIL"/>
    <property type="match status" value="1"/>
</dbReference>
<dbReference type="AlphaFoldDB" id="A0A0X3TL85"/>
<evidence type="ECO:0000313" key="11">
    <source>
        <dbReference type="EMBL" id="KUJ76494.1"/>
    </source>
</evidence>
<keyword evidence="12" id="KW-1185">Reference proteome</keyword>
<keyword evidence="11" id="KW-0282">Flagellum</keyword>
<dbReference type="Proteomes" id="UP000053791">
    <property type="component" value="Unassembled WGS sequence"/>
</dbReference>
<evidence type="ECO:0000313" key="12">
    <source>
        <dbReference type="Proteomes" id="UP000053791"/>
    </source>
</evidence>
<evidence type="ECO:0000256" key="2">
    <source>
        <dbReference type="ARBA" id="ARBA00004162"/>
    </source>
</evidence>
<dbReference type="RefSeq" id="WP_068348393.1">
    <property type="nucleotide sequence ID" value="NZ_LQBQ01000035.1"/>
</dbReference>
<comment type="similarity">
    <text evidence="3 10">Belongs to the FliL family.</text>
</comment>
<keyword evidence="6 10" id="KW-0812">Transmembrane</keyword>
<keyword evidence="9 10" id="KW-0472">Membrane</keyword>
<evidence type="ECO:0000256" key="1">
    <source>
        <dbReference type="ARBA" id="ARBA00002254"/>
    </source>
</evidence>
<reference evidence="11 12" key="1">
    <citation type="submission" date="2015-12" db="EMBL/GenBank/DDBJ databases">
        <authorList>
            <person name="Shamseldin A."/>
            <person name="Moawad H."/>
            <person name="Abd El-Rahim W.M."/>
            <person name="Sadowsky M.J."/>
        </authorList>
    </citation>
    <scope>NUCLEOTIDE SEQUENCE [LARGE SCALE GENOMIC DNA]</scope>
    <source>
        <strain evidence="11 12">ZGT118</strain>
    </source>
</reference>
<dbReference type="GO" id="GO:0005886">
    <property type="term" value="C:plasma membrane"/>
    <property type="evidence" value="ECO:0007669"/>
    <property type="project" value="UniProtKB-SubCell"/>
</dbReference>
<evidence type="ECO:0000256" key="5">
    <source>
        <dbReference type="ARBA" id="ARBA00022500"/>
    </source>
</evidence>
<dbReference type="InterPro" id="IPR005503">
    <property type="entry name" value="FliL"/>
</dbReference>
<feature type="transmembrane region" description="Helical" evidence="10">
    <location>
        <begin position="20"/>
        <end position="43"/>
    </location>
</feature>
<protein>
    <recommendedName>
        <fullName evidence="10">Flagellar protein FliL</fullName>
    </recommendedName>
</protein>
<gene>
    <name evidence="11" type="ORF">AVO45_11940</name>
</gene>
<comment type="subcellular location">
    <subcellularLocation>
        <location evidence="10">Cell inner membrane</location>
    </subcellularLocation>
    <subcellularLocation>
        <location evidence="2">Cell membrane</location>
        <topology evidence="2">Single-pass membrane protein</topology>
    </subcellularLocation>
</comment>
<name>A0A0X3TL85_9RHOB</name>
<evidence type="ECO:0000256" key="3">
    <source>
        <dbReference type="ARBA" id="ARBA00008281"/>
    </source>
</evidence>
<dbReference type="GO" id="GO:0071978">
    <property type="term" value="P:bacterial-type flagellum-dependent swarming motility"/>
    <property type="evidence" value="ECO:0007669"/>
    <property type="project" value="TreeGrafter"/>
</dbReference>
<evidence type="ECO:0000256" key="10">
    <source>
        <dbReference type="RuleBase" id="RU364125"/>
    </source>
</evidence>
<dbReference type="EMBL" id="LQBQ01000035">
    <property type="protein sequence ID" value="KUJ76494.1"/>
    <property type="molecule type" value="Genomic_DNA"/>
</dbReference>
<keyword evidence="10" id="KW-0997">Cell inner membrane</keyword>
<sequence>MADTAAETGDRPEKSGKAGLITGILLALAGAAGGFFLMTSGVVPLGLATGKADAAAGGSHSSPAAFPAVAFVDLTPVVVDLQTGGGMGHLRFHAQLEVAEEHAADVERMRPRIMDVLNGYLRAVEVADLKDPLALTRLRGHLLRRINIVVGEGRVRDVLVGEFVLN</sequence>
<evidence type="ECO:0000256" key="4">
    <source>
        <dbReference type="ARBA" id="ARBA00022475"/>
    </source>
</evidence>
<accession>A0A0X3TL85</accession>
<dbReference type="Pfam" id="PF03748">
    <property type="entry name" value="FliL"/>
    <property type="match status" value="1"/>
</dbReference>
<dbReference type="PANTHER" id="PTHR35091">
    <property type="entry name" value="FLAGELLAR PROTEIN FLIL"/>
    <property type="match status" value="1"/>
</dbReference>
<keyword evidence="4" id="KW-1003">Cell membrane</keyword>
<comment type="caution">
    <text evidence="11">The sequence shown here is derived from an EMBL/GenBank/DDBJ whole genome shotgun (WGS) entry which is preliminary data.</text>
</comment>
<organism evidence="11 12">
    <name type="scientific">Ruegeria marisrubri</name>
    <dbReference type="NCBI Taxonomy" id="1685379"/>
    <lineage>
        <taxon>Bacteria</taxon>
        <taxon>Pseudomonadati</taxon>
        <taxon>Pseudomonadota</taxon>
        <taxon>Alphaproteobacteria</taxon>
        <taxon>Rhodobacterales</taxon>
        <taxon>Roseobacteraceae</taxon>
        <taxon>Ruegeria</taxon>
    </lineage>
</organism>